<reference evidence="3" key="1">
    <citation type="journal article" date="2023" name="Proc. Natl. Acad. Sci. U.S.A.">
        <title>Genomic and structural basis for evolution of tropane alkaloid biosynthesis.</title>
        <authorList>
            <person name="Wanga Y.-J."/>
            <person name="Taina T."/>
            <person name="Yua J.-Y."/>
            <person name="Lia J."/>
            <person name="Xua B."/>
            <person name="Chenc J."/>
            <person name="D'Auriad J.C."/>
            <person name="Huanga J.-P."/>
            <person name="Huanga S.-X."/>
        </authorList>
    </citation>
    <scope>NUCLEOTIDE SEQUENCE [LARGE SCALE GENOMIC DNA]</scope>
    <source>
        <strain evidence="3">cv. KIB-2019</strain>
    </source>
</reference>
<evidence type="ECO:0000313" key="2">
    <source>
        <dbReference type="EMBL" id="KAJ8526593.1"/>
    </source>
</evidence>
<dbReference type="OrthoDB" id="1221781at2759"/>
<sequence>MVADMLVHSRRYSAVYILGCIQVFAGFVIANLSYKCFMPKKTLMATRFKYPLDMGRKKDGKGLQVDDNLATLSEAE</sequence>
<gene>
    <name evidence="2" type="ORF">K7X08_029070</name>
</gene>
<proteinExistence type="predicted"/>
<keyword evidence="3" id="KW-1185">Reference proteome</keyword>
<name>A0A9Q1QSJ4_9SOLA</name>
<dbReference type="EMBL" id="JAJAGQ010000024">
    <property type="protein sequence ID" value="KAJ8526593.1"/>
    <property type="molecule type" value="Genomic_DNA"/>
</dbReference>
<protein>
    <submittedName>
        <fullName evidence="2">Uncharacterized protein</fullName>
    </submittedName>
</protein>
<organism evidence="2 3">
    <name type="scientific">Anisodus acutangulus</name>
    <dbReference type="NCBI Taxonomy" id="402998"/>
    <lineage>
        <taxon>Eukaryota</taxon>
        <taxon>Viridiplantae</taxon>
        <taxon>Streptophyta</taxon>
        <taxon>Embryophyta</taxon>
        <taxon>Tracheophyta</taxon>
        <taxon>Spermatophyta</taxon>
        <taxon>Magnoliopsida</taxon>
        <taxon>eudicotyledons</taxon>
        <taxon>Gunneridae</taxon>
        <taxon>Pentapetalae</taxon>
        <taxon>asterids</taxon>
        <taxon>lamiids</taxon>
        <taxon>Solanales</taxon>
        <taxon>Solanaceae</taxon>
        <taxon>Solanoideae</taxon>
        <taxon>Hyoscyameae</taxon>
        <taxon>Anisodus</taxon>
    </lineage>
</organism>
<keyword evidence="1" id="KW-1133">Transmembrane helix</keyword>
<feature type="transmembrane region" description="Helical" evidence="1">
    <location>
        <begin position="12"/>
        <end position="34"/>
    </location>
</feature>
<dbReference type="Proteomes" id="UP001152561">
    <property type="component" value="Unassembled WGS sequence"/>
</dbReference>
<keyword evidence="1" id="KW-0812">Transmembrane</keyword>
<evidence type="ECO:0000256" key="1">
    <source>
        <dbReference type="SAM" id="Phobius"/>
    </source>
</evidence>
<evidence type="ECO:0000313" key="3">
    <source>
        <dbReference type="Proteomes" id="UP001152561"/>
    </source>
</evidence>
<accession>A0A9Q1QSJ4</accession>
<keyword evidence="1" id="KW-0472">Membrane</keyword>
<dbReference type="AlphaFoldDB" id="A0A9Q1QSJ4"/>
<comment type="caution">
    <text evidence="2">The sequence shown here is derived from an EMBL/GenBank/DDBJ whole genome shotgun (WGS) entry which is preliminary data.</text>
</comment>